<evidence type="ECO:0000256" key="4">
    <source>
        <dbReference type="ARBA" id="ARBA00022840"/>
    </source>
</evidence>
<evidence type="ECO:0000256" key="1">
    <source>
        <dbReference type="ARBA" id="ARBA00005417"/>
    </source>
</evidence>
<dbReference type="Pfam" id="PF00005">
    <property type="entry name" value="ABC_tran"/>
    <property type="match status" value="1"/>
</dbReference>
<dbReference type="PROSITE" id="PS00211">
    <property type="entry name" value="ABC_TRANSPORTER_1"/>
    <property type="match status" value="1"/>
</dbReference>
<proteinExistence type="inferred from homology"/>
<comment type="similarity">
    <text evidence="1">Belongs to the ABC transporter superfamily.</text>
</comment>
<evidence type="ECO:0000256" key="3">
    <source>
        <dbReference type="ARBA" id="ARBA00022741"/>
    </source>
</evidence>
<accession>M1PQ09</accession>
<sequence length="301" mass="34112">MEKVLKVENITKNYAAKKAVDRVSFDLYDGEILGLLGPNGAGKTTIIRMILNIIAPDGGKISFSNFSIDDKNRMGYLPEERGIYKDTKVLETIVYFADLNNMPPEKSKEKGHYWLKKLELEDYANNKIDELSKGMQQKVQFIISIIHNPELLIVDELFSGLDPVNQDLFKSILEELVADGMSILLSSHRMNMVEELCDRIFLINDGKRVLYGNLNEIKNNYEQKKVEITYNGNDNFLKGNINISNYNAKSNKASFYLNNPENLNTFLDDLSNNIDIKEISITSPSLHDIFINSIKGGVASE</sequence>
<dbReference type="PANTHER" id="PTHR42711:SF5">
    <property type="entry name" value="ABC TRANSPORTER ATP-BINDING PROTEIN NATA"/>
    <property type="match status" value="1"/>
</dbReference>
<dbReference type="AlphaFoldDB" id="M1PQ09"/>
<dbReference type="Gene3D" id="3.40.50.300">
    <property type="entry name" value="P-loop containing nucleotide triphosphate hydrolases"/>
    <property type="match status" value="1"/>
</dbReference>
<dbReference type="GO" id="GO:0016887">
    <property type="term" value="F:ATP hydrolysis activity"/>
    <property type="evidence" value="ECO:0007669"/>
    <property type="project" value="InterPro"/>
</dbReference>
<evidence type="ECO:0000259" key="5">
    <source>
        <dbReference type="PROSITE" id="PS50893"/>
    </source>
</evidence>
<dbReference type="PANTHER" id="PTHR42711">
    <property type="entry name" value="ABC TRANSPORTER ATP-BINDING PROTEIN"/>
    <property type="match status" value="1"/>
</dbReference>
<keyword evidence="3" id="KW-0547">Nucleotide-binding</keyword>
<reference evidence="6" key="1">
    <citation type="journal article" date="2013" name="Syst. Appl. Microbiol.">
        <title>New insights into the archaeal diversity of a hypersaline microbial mat obtained by a metagenomic approach.</title>
        <authorList>
            <person name="Lopez-Lopez A."/>
            <person name="Richter M."/>
            <person name="Pena A."/>
            <person name="Tamames J."/>
            <person name="Rossello-Mora R."/>
        </authorList>
    </citation>
    <scope>NUCLEOTIDE SEQUENCE</scope>
</reference>
<dbReference type="InterPro" id="IPR003593">
    <property type="entry name" value="AAA+_ATPase"/>
</dbReference>
<gene>
    <name evidence="6" type="ORF">FLSS-20_0026</name>
</gene>
<keyword evidence="2" id="KW-0813">Transport</keyword>
<dbReference type="SMART" id="SM00382">
    <property type="entry name" value="AAA"/>
    <property type="match status" value="1"/>
</dbReference>
<dbReference type="SUPFAM" id="SSF52540">
    <property type="entry name" value="P-loop containing nucleoside triphosphate hydrolases"/>
    <property type="match status" value="1"/>
</dbReference>
<name>M1PQ09_9ZZZZ</name>
<feature type="domain" description="ABC transporter" evidence="5">
    <location>
        <begin position="5"/>
        <end position="230"/>
    </location>
</feature>
<dbReference type="GO" id="GO:0005524">
    <property type="term" value="F:ATP binding"/>
    <property type="evidence" value="ECO:0007669"/>
    <property type="project" value="UniProtKB-KW"/>
</dbReference>
<evidence type="ECO:0000313" key="6">
    <source>
        <dbReference type="EMBL" id="AGF93225.1"/>
    </source>
</evidence>
<dbReference type="InterPro" id="IPR017871">
    <property type="entry name" value="ABC_transporter-like_CS"/>
</dbReference>
<dbReference type="InterPro" id="IPR003439">
    <property type="entry name" value="ABC_transporter-like_ATP-bd"/>
</dbReference>
<protein>
    <submittedName>
        <fullName evidence="6">Protein containing ABC transporter-like domain protein</fullName>
    </submittedName>
</protein>
<dbReference type="PROSITE" id="PS50893">
    <property type="entry name" value="ABC_TRANSPORTER_2"/>
    <property type="match status" value="1"/>
</dbReference>
<dbReference type="InterPro" id="IPR025302">
    <property type="entry name" value="DrrA1/2-like_C"/>
</dbReference>
<dbReference type="InterPro" id="IPR050763">
    <property type="entry name" value="ABC_transporter_ATP-binding"/>
</dbReference>
<evidence type="ECO:0000256" key="2">
    <source>
        <dbReference type="ARBA" id="ARBA00022448"/>
    </source>
</evidence>
<dbReference type="EMBL" id="JX684085">
    <property type="protein sequence ID" value="AGF93225.1"/>
    <property type="molecule type" value="Genomic_DNA"/>
</dbReference>
<dbReference type="Pfam" id="PF13732">
    <property type="entry name" value="DrrA1-3_C"/>
    <property type="match status" value="1"/>
</dbReference>
<dbReference type="InterPro" id="IPR027417">
    <property type="entry name" value="P-loop_NTPase"/>
</dbReference>
<organism evidence="6">
    <name type="scientific">uncultured organism</name>
    <dbReference type="NCBI Taxonomy" id="155900"/>
    <lineage>
        <taxon>unclassified sequences</taxon>
        <taxon>environmental samples</taxon>
    </lineage>
</organism>
<keyword evidence="4" id="KW-0067">ATP-binding</keyword>